<dbReference type="OrthoDB" id="98874at2"/>
<dbReference type="AlphaFoldDB" id="A0A316TN86"/>
<evidence type="ECO:0000313" key="2">
    <source>
        <dbReference type="EMBL" id="PWN06073.1"/>
    </source>
</evidence>
<gene>
    <name evidence="2" type="ORF">DDZ15_09455</name>
</gene>
<keyword evidence="1" id="KW-0732">Signal</keyword>
<dbReference type="RefSeq" id="WP_109646866.1">
    <property type="nucleotide sequence ID" value="NZ_QGGB01000007.1"/>
</dbReference>
<dbReference type="EMBL" id="QGGB01000007">
    <property type="protein sequence ID" value="PWN06073.1"/>
    <property type="molecule type" value="Genomic_DNA"/>
</dbReference>
<evidence type="ECO:0000256" key="1">
    <source>
        <dbReference type="SAM" id="SignalP"/>
    </source>
</evidence>
<feature type="chain" id="PRO_5016391941" evidence="1">
    <location>
        <begin position="22"/>
        <end position="675"/>
    </location>
</feature>
<comment type="caution">
    <text evidence="2">The sequence shown here is derived from an EMBL/GenBank/DDBJ whole genome shotgun (WGS) entry which is preliminary data.</text>
</comment>
<proteinExistence type="predicted"/>
<accession>A0A316TN86</accession>
<dbReference type="Gene3D" id="2.60.120.1130">
    <property type="match status" value="1"/>
</dbReference>
<organism evidence="2 3">
    <name type="scientific">Rhodohalobacter mucosus</name>
    <dbReference type="NCBI Taxonomy" id="2079485"/>
    <lineage>
        <taxon>Bacteria</taxon>
        <taxon>Pseudomonadati</taxon>
        <taxon>Balneolota</taxon>
        <taxon>Balneolia</taxon>
        <taxon>Balneolales</taxon>
        <taxon>Balneolaceae</taxon>
        <taxon>Rhodohalobacter</taxon>
    </lineage>
</organism>
<keyword evidence="3" id="KW-1185">Reference proteome</keyword>
<dbReference type="Gene3D" id="2.60.40.3140">
    <property type="match status" value="1"/>
</dbReference>
<name>A0A316TN86_9BACT</name>
<protein>
    <submittedName>
        <fullName evidence="2">Uncharacterized protein</fullName>
    </submittedName>
</protein>
<feature type="signal peptide" evidence="1">
    <location>
        <begin position="1"/>
        <end position="21"/>
    </location>
</feature>
<evidence type="ECO:0000313" key="3">
    <source>
        <dbReference type="Proteomes" id="UP000245533"/>
    </source>
</evidence>
<dbReference type="Proteomes" id="UP000245533">
    <property type="component" value="Unassembled WGS sequence"/>
</dbReference>
<dbReference type="Gene3D" id="3.10.620.30">
    <property type="match status" value="1"/>
</dbReference>
<reference evidence="2 3" key="1">
    <citation type="submission" date="2018-05" db="EMBL/GenBank/DDBJ databases">
        <title>Rhodohalobacter halophilus gen. nov., sp. nov., a moderately halophilic member of the family Balneolaceae.</title>
        <authorList>
            <person name="Liu Z.-W."/>
        </authorList>
    </citation>
    <scope>NUCLEOTIDE SEQUENCE [LARGE SCALE GENOMIC DNA]</scope>
    <source>
        <strain evidence="2 3">8A47</strain>
    </source>
</reference>
<sequence length="675" mass="77674">MKLLRLSILFLLILSGWFPMRADVAGAQNITMETEVLEQIEIFDRFGNIFDQNFNESGYPGEPWYFQLKETVVRFDRRPQGITAFIDYLVRIRITTDDPLRIAEASLVGIPYYFQENMERVINLEGYTYQPDGERSYFSGEDAAVVDLNSRYKILEFQMPDVKEGSVIEYKYTLVRRYIEELPDVQFSHQVPVKKVNLYMKNEPYLRYQAVEENIDFDLNYTETRVDTSSIPMVFTYRRPEPVFIQQWSAEDIPAVDAAAYVSSVDDVRGKLKFQISEFGNPRQPLENSWEFVAAQIQRTINPFKMLAENTALTDLGSSLYSDLGTSEARIDSLFHYVNSRVQFNNTGSVFADSGLSHVLRGEPADQAEINMVLLALLRGSGFEAYPLYISGREFGRINLSFPSLYQFNRMLVVARKPADNEWIFMDASFSHSLPGLIPVESFSEQGMILKENEYEWTEIEPEKSFFGLDVNLEAQLSENGTLSGEFSGEVSGYPSRILRRDIALKRPLNEILKQLFFDSYPEAELRNASVSPLAGNRNVSVISADFVLSDYAVTYTEGMDYRPMVVGYLFSNPFEKTERRVPISLDAPETLSIDYRITLPEGYRFDVSGETRSTSLPGAQLFEEYLLFDNRIEYLFDIEITTKEFPADAYAQLRQIYDRWVALSNNAWFIERNP</sequence>